<feature type="non-terminal residue" evidence="1">
    <location>
        <position position="1"/>
    </location>
</feature>
<keyword evidence="2" id="KW-1185">Reference proteome</keyword>
<protein>
    <recommendedName>
        <fullName evidence="3">Cro/C1-type helix-turn-helix DNA-binding protein</fullName>
    </recommendedName>
</protein>
<sequence length="93" mass="10904">YSFVVLSILMLYSDSRGRMRKMFVKERSRFGIFIDCHGIKQEKIREISKVSRETISRVCKNRDYMPAGKTMKALVAATRMLTGKQVKSDDFWM</sequence>
<reference evidence="1 2" key="1">
    <citation type="submission" date="2018-07" db="EMBL/GenBank/DDBJ databases">
        <title>Genomic Encyclopedia of Type Strains, Phase III (KMG-III): the genomes of soil and plant-associated and newly described type strains.</title>
        <authorList>
            <person name="Whitman W."/>
        </authorList>
    </citation>
    <scope>NUCLEOTIDE SEQUENCE [LARGE SCALE GENOMIC DNA]</scope>
    <source>
        <strain evidence="1 2">CECT 7506</strain>
    </source>
</reference>
<accession>A0A368VLQ5</accession>
<dbReference type="EMBL" id="QPJD01000022">
    <property type="protein sequence ID" value="RCW41626.1"/>
    <property type="molecule type" value="Genomic_DNA"/>
</dbReference>
<dbReference type="AlphaFoldDB" id="A0A368VLQ5"/>
<evidence type="ECO:0000313" key="2">
    <source>
        <dbReference type="Proteomes" id="UP000252415"/>
    </source>
</evidence>
<evidence type="ECO:0008006" key="3">
    <source>
        <dbReference type="Google" id="ProtNLM"/>
    </source>
</evidence>
<comment type="caution">
    <text evidence="1">The sequence shown here is derived from an EMBL/GenBank/DDBJ whole genome shotgun (WGS) entry which is preliminary data.</text>
</comment>
<dbReference type="Proteomes" id="UP000252415">
    <property type="component" value="Unassembled WGS sequence"/>
</dbReference>
<dbReference type="RefSeq" id="WP_220271197.1">
    <property type="nucleotide sequence ID" value="NZ_QPJD01000022.1"/>
</dbReference>
<organism evidence="1 2">
    <name type="scientific">Paenibacillus prosopidis</name>
    <dbReference type="NCBI Taxonomy" id="630520"/>
    <lineage>
        <taxon>Bacteria</taxon>
        <taxon>Bacillati</taxon>
        <taxon>Bacillota</taxon>
        <taxon>Bacilli</taxon>
        <taxon>Bacillales</taxon>
        <taxon>Paenibacillaceae</taxon>
        <taxon>Paenibacillus</taxon>
    </lineage>
</organism>
<gene>
    <name evidence="1" type="ORF">DFP97_12262</name>
</gene>
<proteinExistence type="predicted"/>
<evidence type="ECO:0000313" key="1">
    <source>
        <dbReference type="EMBL" id="RCW41626.1"/>
    </source>
</evidence>
<name>A0A368VLQ5_9BACL</name>